<evidence type="ECO:0000256" key="8">
    <source>
        <dbReference type="ARBA" id="ARBA00022741"/>
    </source>
</evidence>
<keyword evidence="8" id="KW-0547">Nucleotide-binding</keyword>
<evidence type="ECO:0000256" key="1">
    <source>
        <dbReference type="ARBA" id="ARBA00001946"/>
    </source>
</evidence>
<evidence type="ECO:0000256" key="13">
    <source>
        <dbReference type="NCBIfam" id="TIGR01091"/>
    </source>
</evidence>
<keyword evidence="6 15" id="KW-0328">Glycosyltransferase</keyword>
<dbReference type="PANTHER" id="PTHR32315:SF4">
    <property type="entry name" value="URACIL PHOSPHORIBOSYLTRANSFERASE, CHLOROPLASTIC"/>
    <property type="match status" value="1"/>
</dbReference>
<protein>
    <recommendedName>
        <fullName evidence="12 13">Uracil phosphoribosyltransferase</fullName>
        <ecNumber evidence="4 13">2.4.2.9</ecNumber>
    </recommendedName>
</protein>
<proteinExistence type="inferred from homology"/>
<evidence type="ECO:0000313" key="16">
    <source>
        <dbReference type="Proteomes" id="UP000037784"/>
    </source>
</evidence>
<accession>A0A0M8K600</accession>
<dbReference type="AlphaFoldDB" id="A0A0M8K600"/>
<evidence type="ECO:0000256" key="5">
    <source>
        <dbReference type="ARBA" id="ARBA00022533"/>
    </source>
</evidence>
<dbReference type="STRING" id="872965.SE16_03010"/>
<evidence type="ECO:0000256" key="3">
    <source>
        <dbReference type="ARBA" id="ARBA00009516"/>
    </source>
</evidence>
<comment type="similarity">
    <text evidence="3">Belongs to the UPRTase family.</text>
</comment>
<dbReference type="FunFam" id="3.40.50.2020:FF:000003">
    <property type="entry name" value="Uracil phosphoribosyltransferase"/>
    <property type="match status" value="1"/>
</dbReference>
<dbReference type="GO" id="GO:0005525">
    <property type="term" value="F:GTP binding"/>
    <property type="evidence" value="ECO:0007669"/>
    <property type="project" value="UniProtKB-KW"/>
</dbReference>
<feature type="domain" description="Phosphoribosyltransferase" evidence="14">
    <location>
        <begin position="13"/>
        <end position="223"/>
    </location>
</feature>
<name>A0A0M8K600_9CHLR</name>
<keyword evidence="9" id="KW-0342">GTP-binding</keyword>
<gene>
    <name evidence="15" type="primary">upp</name>
    <name evidence="15" type="ORF">ARMA_0878</name>
</gene>
<dbReference type="SUPFAM" id="SSF53271">
    <property type="entry name" value="PRTase-like"/>
    <property type="match status" value="1"/>
</dbReference>
<reference evidence="16" key="1">
    <citation type="submission" date="2015-08" db="EMBL/GenBank/DDBJ databases">
        <title>Draft Genome Sequence of a Heterotrophic Facultative Anaerobic Bacterium Ardenticatena maritima Strain 110S.</title>
        <authorList>
            <person name="Kawaichi S."/>
            <person name="Yoshida T."/>
            <person name="Sako Y."/>
            <person name="Nakamura R."/>
        </authorList>
    </citation>
    <scope>NUCLEOTIDE SEQUENCE [LARGE SCALE GENOMIC DNA]</scope>
    <source>
        <strain evidence="16">110S</strain>
    </source>
</reference>
<dbReference type="InterPro" id="IPR050054">
    <property type="entry name" value="UPRTase/APRTase"/>
</dbReference>
<evidence type="ECO:0000256" key="6">
    <source>
        <dbReference type="ARBA" id="ARBA00022676"/>
    </source>
</evidence>
<evidence type="ECO:0000259" key="14">
    <source>
        <dbReference type="Pfam" id="PF14681"/>
    </source>
</evidence>
<dbReference type="PANTHER" id="PTHR32315">
    <property type="entry name" value="ADENINE PHOSPHORIBOSYLTRANSFERASE"/>
    <property type="match status" value="1"/>
</dbReference>
<dbReference type="EC" id="2.4.2.9" evidence="4 13"/>
<dbReference type="FunCoup" id="A0A0M8K600">
    <property type="interactions" value="406"/>
</dbReference>
<comment type="catalytic activity">
    <reaction evidence="10">
        <text>UMP + diphosphate = 5-phospho-alpha-D-ribose 1-diphosphate + uracil</text>
        <dbReference type="Rhea" id="RHEA:13017"/>
        <dbReference type="ChEBI" id="CHEBI:17568"/>
        <dbReference type="ChEBI" id="CHEBI:33019"/>
        <dbReference type="ChEBI" id="CHEBI:57865"/>
        <dbReference type="ChEBI" id="CHEBI:58017"/>
        <dbReference type="EC" id="2.4.2.9"/>
    </reaction>
</comment>
<evidence type="ECO:0000256" key="10">
    <source>
        <dbReference type="ARBA" id="ARBA00052919"/>
    </source>
</evidence>
<dbReference type="NCBIfam" id="NF001097">
    <property type="entry name" value="PRK00129.1"/>
    <property type="match status" value="1"/>
</dbReference>
<dbReference type="InterPro" id="IPR029057">
    <property type="entry name" value="PRTase-like"/>
</dbReference>
<comment type="function">
    <text evidence="11">Catalyzes the conversion of uracil and 5-phospho-alpha-D-ribose 1-diphosphate (PRPP) to UMP and diphosphate.</text>
</comment>
<evidence type="ECO:0000256" key="11">
    <source>
        <dbReference type="ARBA" id="ARBA00056901"/>
    </source>
</evidence>
<comment type="cofactor">
    <cofactor evidence="1">
        <name>Mg(2+)</name>
        <dbReference type="ChEBI" id="CHEBI:18420"/>
    </cofactor>
</comment>
<evidence type="ECO:0000256" key="2">
    <source>
        <dbReference type="ARBA" id="ARBA00005180"/>
    </source>
</evidence>
<keyword evidence="5" id="KW-0021">Allosteric enzyme</keyword>
<keyword evidence="7 15" id="KW-0808">Transferase</keyword>
<dbReference type="InParanoid" id="A0A0M8K600"/>
<comment type="caution">
    <text evidence="15">The sequence shown here is derived from an EMBL/GenBank/DDBJ whole genome shotgun (WGS) entry which is preliminary data.</text>
</comment>
<dbReference type="InterPro" id="IPR000836">
    <property type="entry name" value="PRTase_dom"/>
</dbReference>
<dbReference type="GO" id="GO:0005737">
    <property type="term" value="C:cytoplasm"/>
    <property type="evidence" value="ECO:0007669"/>
    <property type="project" value="UniProtKB-ARBA"/>
</dbReference>
<organism evidence="15 16">
    <name type="scientific">Ardenticatena maritima</name>
    <dbReference type="NCBI Taxonomy" id="872965"/>
    <lineage>
        <taxon>Bacteria</taxon>
        <taxon>Bacillati</taxon>
        <taxon>Chloroflexota</taxon>
        <taxon>Ardenticatenia</taxon>
        <taxon>Ardenticatenales</taxon>
        <taxon>Ardenticatenaceae</taxon>
        <taxon>Ardenticatena</taxon>
    </lineage>
</organism>
<dbReference type="EMBL" id="BBZA01000059">
    <property type="protein sequence ID" value="GAP62455.1"/>
    <property type="molecule type" value="Genomic_DNA"/>
</dbReference>
<evidence type="ECO:0000256" key="7">
    <source>
        <dbReference type="ARBA" id="ARBA00022679"/>
    </source>
</evidence>
<evidence type="ECO:0000256" key="9">
    <source>
        <dbReference type="ARBA" id="ARBA00023134"/>
    </source>
</evidence>
<dbReference type="NCBIfam" id="TIGR01091">
    <property type="entry name" value="upp"/>
    <property type="match status" value="1"/>
</dbReference>
<evidence type="ECO:0000313" key="15">
    <source>
        <dbReference type="EMBL" id="GAP62455.1"/>
    </source>
</evidence>
<dbReference type="Proteomes" id="UP000037784">
    <property type="component" value="Unassembled WGS sequence"/>
</dbReference>
<dbReference type="InterPro" id="IPR005765">
    <property type="entry name" value="UPRT"/>
</dbReference>
<sequence>MQGARKMQNVHESQHPLIKHKLTRLRDPQTHPVEFRELVEEIATLLAYEATQDIRTTPVRVPTPLNVEAEGVEIADRIGLVPILRAGLGMVSAFLNLMPIAQVWHLGLYRDEETLAPVAYYNKLPPRATVDVAIILDPMLATGGSASAAATVLKEWGVPRIKFVGLLAAPEGIAHLHTEHPDVSIYVAHIDDHLTPEPQRPDDPPRGFIVPGLGDAGDRLFGTGQ</sequence>
<dbReference type="GO" id="GO:0006223">
    <property type="term" value="P:uracil salvage"/>
    <property type="evidence" value="ECO:0007669"/>
    <property type="project" value="InterPro"/>
</dbReference>
<dbReference type="Gene3D" id="3.40.50.2020">
    <property type="match status" value="1"/>
</dbReference>
<evidence type="ECO:0000256" key="4">
    <source>
        <dbReference type="ARBA" id="ARBA00011894"/>
    </source>
</evidence>
<dbReference type="Pfam" id="PF14681">
    <property type="entry name" value="UPRTase"/>
    <property type="match status" value="1"/>
</dbReference>
<dbReference type="GO" id="GO:0004845">
    <property type="term" value="F:uracil phosphoribosyltransferase activity"/>
    <property type="evidence" value="ECO:0007669"/>
    <property type="project" value="UniProtKB-UniRule"/>
</dbReference>
<keyword evidence="16" id="KW-1185">Reference proteome</keyword>
<comment type="pathway">
    <text evidence="2">Pyrimidine metabolism; UMP biosynthesis via salvage pathway; UMP from uracil: step 1/1.</text>
</comment>
<evidence type="ECO:0000256" key="12">
    <source>
        <dbReference type="ARBA" id="ARBA00072146"/>
    </source>
</evidence>